<dbReference type="InterPro" id="IPR007922">
    <property type="entry name" value="DciA-like"/>
</dbReference>
<dbReference type="EMBL" id="QMQA01000080">
    <property type="protein sequence ID" value="RLE13719.1"/>
    <property type="molecule type" value="Genomic_DNA"/>
</dbReference>
<dbReference type="PANTHER" id="PTHR36456:SF1">
    <property type="entry name" value="UPF0232 PROTEIN SCO3875"/>
    <property type="match status" value="1"/>
</dbReference>
<evidence type="ECO:0000313" key="2">
    <source>
        <dbReference type="Proteomes" id="UP000280417"/>
    </source>
</evidence>
<evidence type="ECO:0008006" key="3">
    <source>
        <dbReference type="Google" id="ProtNLM"/>
    </source>
</evidence>
<protein>
    <recommendedName>
        <fullName evidence="3">DUF721 domain-containing protein</fullName>
    </recommendedName>
</protein>
<reference evidence="1 2" key="1">
    <citation type="submission" date="2018-06" db="EMBL/GenBank/DDBJ databases">
        <title>Extensive metabolic versatility and redundancy in microbially diverse, dynamic hydrothermal sediments.</title>
        <authorList>
            <person name="Dombrowski N."/>
            <person name="Teske A."/>
            <person name="Baker B.J."/>
        </authorList>
    </citation>
    <scope>NUCLEOTIDE SEQUENCE [LARGE SCALE GENOMIC DNA]</scope>
    <source>
        <strain evidence="1">B3_G15</strain>
    </source>
</reference>
<name>A0A662DHW8_UNCAE</name>
<sequence>MKENDRPPAQVKDILDGLLSCLGIESKIKQMSVLKSWPDVVGKRISKHSCPVAIRKGNLFVNVDSSGWLAQLSHFKEKIILEFNQRQGEEIVKNIYFRIGKVPLLSPEDRKVKNRLSKIKLDKEDEQWIDKTVKRIKDRKLKRLLKRILSKYKRLNKIKREK</sequence>
<dbReference type="Proteomes" id="UP000280417">
    <property type="component" value="Unassembled WGS sequence"/>
</dbReference>
<evidence type="ECO:0000313" key="1">
    <source>
        <dbReference type="EMBL" id="RLE13719.1"/>
    </source>
</evidence>
<dbReference type="Pfam" id="PF05258">
    <property type="entry name" value="DciA"/>
    <property type="match status" value="1"/>
</dbReference>
<organism evidence="1 2">
    <name type="scientific">Aerophobetes bacterium</name>
    <dbReference type="NCBI Taxonomy" id="2030807"/>
    <lineage>
        <taxon>Bacteria</taxon>
        <taxon>Candidatus Aerophobota</taxon>
    </lineage>
</organism>
<dbReference type="AlphaFoldDB" id="A0A662DHW8"/>
<accession>A0A662DHW8</accession>
<gene>
    <name evidence="1" type="ORF">DRJ04_03750</name>
</gene>
<dbReference type="PANTHER" id="PTHR36456">
    <property type="entry name" value="UPF0232 PROTEIN SCO3875"/>
    <property type="match status" value="1"/>
</dbReference>
<proteinExistence type="predicted"/>
<comment type="caution">
    <text evidence="1">The sequence shown here is derived from an EMBL/GenBank/DDBJ whole genome shotgun (WGS) entry which is preliminary data.</text>
</comment>